<dbReference type="STRING" id="290052.ASU35_10360"/>
<dbReference type="OrthoDB" id="10009025at2"/>
<gene>
    <name evidence="1" type="ORF">ASU35_10360</name>
</gene>
<dbReference type="AlphaFoldDB" id="A0A0V8QEZ1"/>
<keyword evidence="2" id="KW-1185">Reference proteome</keyword>
<evidence type="ECO:0000313" key="2">
    <source>
        <dbReference type="Proteomes" id="UP000054874"/>
    </source>
</evidence>
<organism evidence="1 2">
    <name type="scientific">Acetivibrio ethanolgignens</name>
    <dbReference type="NCBI Taxonomy" id="290052"/>
    <lineage>
        <taxon>Bacteria</taxon>
        <taxon>Bacillati</taxon>
        <taxon>Bacillota</taxon>
        <taxon>Clostridia</taxon>
        <taxon>Eubacteriales</taxon>
        <taxon>Oscillospiraceae</taxon>
        <taxon>Acetivibrio</taxon>
    </lineage>
</organism>
<reference evidence="1 2" key="1">
    <citation type="submission" date="2015-11" db="EMBL/GenBank/DDBJ databases">
        <title>Butyribacter intestini gen. nov., sp. nov., a butyric acid-producing bacterium of the family Lachnospiraceae isolated from the human faeces.</title>
        <authorList>
            <person name="Zou Y."/>
            <person name="Xue W."/>
            <person name="Luo G."/>
            <person name="Lv M."/>
        </authorList>
    </citation>
    <scope>NUCLEOTIDE SEQUENCE [LARGE SCALE GENOMIC DNA]</scope>
    <source>
        <strain evidence="1 2">ACET-33324</strain>
    </source>
</reference>
<evidence type="ECO:0000313" key="1">
    <source>
        <dbReference type="EMBL" id="KSV59151.1"/>
    </source>
</evidence>
<name>A0A0V8QEZ1_9FIRM</name>
<accession>A0A0V8QEZ1</accession>
<comment type="caution">
    <text evidence="1">The sequence shown here is derived from an EMBL/GenBank/DDBJ whole genome shotgun (WGS) entry which is preliminary data.</text>
</comment>
<dbReference type="RefSeq" id="WP_058352622.1">
    <property type="nucleotide sequence ID" value="NZ_CABMMD010000152.1"/>
</dbReference>
<sequence length="134" mass="14579">MSIRLSKEHGVNPTIPVCFWCGEGKNEIALLGKLKDDKKAPMYTVLDYEPCDKCKEMFKKGVLLVGVQYTSNGLPAIGKGDNNKPVYPTGTHAVVTKEWAAKAFSGTGAEVCGVNLLDDDVLQRMMSGKEENVV</sequence>
<dbReference type="EMBL" id="LNAM01000152">
    <property type="protein sequence ID" value="KSV59151.1"/>
    <property type="molecule type" value="Genomic_DNA"/>
</dbReference>
<dbReference type="Proteomes" id="UP000054874">
    <property type="component" value="Unassembled WGS sequence"/>
</dbReference>
<proteinExistence type="predicted"/>
<protein>
    <submittedName>
        <fullName evidence="1">Uncharacterized protein</fullName>
    </submittedName>
</protein>